<dbReference type="EMBL" id="CP150484">
    <property type="protein sequence ID" value="WYW15586.1"/>
    <property type="molecule type" value="Genomic_DNA"/>
</dbReference>
<reference evidence="1" key="1">
    <citation type="submission" date="2023-10" db="EMBL/GenBank/DDBJ databases">
        <title>Whole genome sequencing of actinobacterial strain Amycolatopsis sp. (BCA-696) identifies the underlying plant growth-promoting genes.</title>
        <authorList>
            <person name="Gandham P."/>
            <person name="Vadla N."/>
            <person name="Saji A."/>
            <person name="Srinivas V."/>
            <person name="Ruperao P."/>
            <person name="Selvanayagam S."/>
            <person name="Saxena R.K."/>
            <person name="Rathore A."/>
            <person name="Gopalakrishnan S."/>
            <person name="Thakur V."/>
        </authorList>
    </citation>
    <scope>NUCLEOTIDE SEQUENCE</scope>
    <source>
        <strain evidence="1">BCA-696</strain>
    </source>
</reference>
<proteinExistence type="predicted"/>
<organism evidence="1 2">
    <name type="scientific">Amycolatopsis coloradensis</name>
    <dbReference type="NCBI Taxonomy" id="76021"/>
    <lineage>
        <taxon>Bacteria</taxon>
        <taxon>Bacillati</taxon>
        <taxon>Actinomycetota</taxon>
        <taxon>Actinomycetes</taxon>
        <taxon>Pseudonocardiales</taxon>
        <taxon>Pseudonocardiaceae</taxon>
        <taxon>Amycolatopsis</taxon>
    </lineage>
</organism>
<evidence type="ECO:0000313" key="2">
    <source>
        <dbReference type="Proteomes" id="UP001456344"/>
    </source>
</evidence>
<accession>A0ACD5B877</accession>
<gene>
    <name evidence="1" type="ORF">LCL61_08480</name>
</gene>
<sequence>MIRQWGVVLLEVVVPVAGYYVLRGFGVGALLALGCLRRLPAADLLKDHQSFANHLTSHTPLLPSDPAKAVRQGAFHRVPVLSGGTHDEMRSFIAGAALHEPITEERYQEFLRNAFGEHADEVPAKYPSRDYLSPAMAWATVTTDRSWACPTAEGNRLLSRRTPVHAYEFDDKNAPNVNRIEAPGLPHGAAHALDLVYLFELSGVEDSLDEAQKRLSEQMIAYWTTFMRTGDPNGHESPRWKSDVVLSLAPDAIRPVSHDVDHRCGFWAGLRS</sequence>
<dbReference type="Proteomes" id="UP001456344">
    <property type="component" value="Chromosome"/>
</dbReference>
<protein>
    <submittedName>
        <fullName evidence="1">Carboxylesterase family protein</fullName>
    </submittedName>
</protein>
<name>A0ACD5B877_9PSEU</name>
<evidence type="ECO:0000313" key="1">
    <source>
        <dbReference type="EMBL" id="WYW15586.1"/>
    </source>
</evidence>
<keyword evidence="2" id="KW-1185">Reference proteome</keyword>